<keyword evidence="6" id="KW-0547">Nucleotide-binding</keyword>
<feature type="domain" description="STICHEL DnaA-N-like alpha-beta" evidence="12">
    <location>
        <begin position="838"/>
        <end position="919"/>
    </location>
</feature>
<dbReference type="Gene3D" id="1.20.272.10">
    <property type="match status" value="1"/>
</dbReference>
<dbReference type="InterPro" id="IPR054506">
    <property type="entry name" value="DnaA_N-like_STI"/>
</dbReference>
<keyword evidence="3" id="KW-0548">Nucleotidyltransferase</keyword>
<keyword evidence="8" id="KW-0067">ATP-binding</keyword>
<feature type="region of interest" description="Disordered" evidence="10">
    <location>
        <begin position="1106"/>
        <end position="1128"/>
    </location>
</feature>
<evidence type="ECO:0000256" key="9">
    <source>
        <dbReference type="ARBA" id="ARBA00023054"/>
    </source>
</evidence>
<dbReference type="Gene3D" id="1.10.8.60">
    <property type="match status" value="1"/>
</dbReference>
<evidence type="ECO:0000256" key="1">
    <source>
        <dbReference type="ARBA" id="ARBA00006360"/>
    </source>
</evidence>
<dbReference type="CDD" id="cd18137">
    <property type="entry name" value="HLD_clamp_pol_III_gamma_tau"/>
    <property type="match status" value="1"/>
</dbReference>
<comment type="similarity">
    <text evidence="1">Belongs to the DnaX/STICHEL family.</text>
</comment>
<feature type="compositionally biased region" description="Acidic residues" evidence="10">
    <location>
        <begin position="185"/>
        <end position="198"/>
    </location>
</feature>
<name>A0ABP1BQL8_9BRYO</name>
<keyword evidence="14" id="KW-1185">Reference proteome</keyword>
<keyword evidence="9" id="KW-0175">Coiled coil</keyword>
<feature type="compositionally biased region" description="Basic residues" evidence="10">
    <location>
        <begin position="1116"/>
        <end position="1128"/>
    </location>
</feature>
<keyword evidence="7" id="KW-0862">Zinc</keyword>
<keyword evidence="2" id="KW-0808">Transferase</keyword>
<feature type="domain" description="DNA polymerase III gamma subunit" evidence="11">
    <location>
        <begin position="667"/>
        <end position="729"/>
    </location>
</feature>
<evidence type="ECO:0000256" key="5">
    <source>
        <dbReference type="ARBA" id="ARBA00022723"/>
    </source>
</evidence>
<protein>
    <recommendedName>
        <fullName evidence="15">AAA+ ATPase domain-containing protein</fullName>
    </recommendedName>
</protein>
<dbReference type="Proteomes" id="UP001497522">
    <property type="component" value="Chromosome 6"/>
</dbReference>
<feature type="compositionally biased region" description="Basic and acidic residues" evidence="10">
    <location>
        <begin position="1073"/>
        <end position="1083"/>
    </location>
</feature>
<evidence type="ECO:0008006" key="15">
    <source>
        <dbReference type="Google" id="ProtNLM"/>
    </source>
</evidence>
<evidence type="ECO:0000256" key="8">
    <source>
        <dbReference type="ARBA" id="ARBA00022840"/>
    </source>
</evidence>
<dbReference type="InterPro" id="IPR008921">
    <property type="entry name" value="DNA_pol3_clamp-load_cplx_C"/>
</dbReference>
<feature type="region of interest" description="Disordered" evidence="10">
    <location>
        <begin position="52"/>
        <end position="88"/>
    </location>
</feature>
<dbReference type="InterPro" id="IPR050238">
    <property type="entry name" value="DNA_Rep/Repair_Clamp_Loader"/>
</dbReference>
<keyword evidence="5" id="KW-0479">Metal-binding</keyword>
<dbReference type="PANTHER" id="PTHR11669:SF0">
    <property type="entry name" value="PROTEIN STICHEL-LIKE 2"/>
    <property type="match status" value="1"/>
</dbReference>
<gene>
    <name evidence="13" type="ORF">CSSPJE1EN2_LOCUS20136</name>
</gene>
<evidence type="ECO:0000313" key="14">
    <source>
        <dbReference type="Proteomes" id="UP001497522"/>
    </source>
</evidence>
<evidence type="ECO:0000256" key="7">
    <source>
        <dbReference type="ARBA" id="ARBA00022833"/>
    </source>
</evidence>
<keyword evidence="4" id="KW-0235">DNA replication</keyword>
<evidence type="ECO:0000256" key="2">
    <source>
        <dbReference type="ARBA" id="ARBA00022679"/>
    </source>
</evidence>
<evidence type="ECO:0000259" key="11">
    <source>
        <dbReference type="Pfam" id="PF12169"/>
    </source>
</evidence>
<evidence type="ECO:0000259" key="12">
    <source>
        <dbReference type="Pfam" id="PF23007"/>
    </source>
</evidence>
<dbReference type="SUPFAM" id="SSF48019">
    <property type="entry name" value="post-AAA+ oligomerization domain-like"/>
    <property type="match status" value="1"/>
</dbReference>
<evidence type="ECO:0000256" key="3">
    <source>
        <dbReference type="ARBA" id="ARBA00022695"/>
    </source>
</evidence>
<dbReference type="Gene3D" id="3.40.50.300">
    <property type="entry name" value="P-loop containing nucleotide triphosphate hydrolases"/>
    <property type="match status" value="1"/>
</dbReference>
<evidence type="ECO:0000256" key="10">
    <source>
        <dbReference type="SAM" id="MobiDB-lite"/>
    </source>
</evidence>
<evidence type="ECO:0000256" key="4">
    <source>
        <dbReference type="ARBA" id="ARBA00022705"/>
    </source>
</evidence>
<dbReference type="InterPro" id="IPR022754">
    <property type="entry name" value="DNA_pol_III_gamma-3"/>
</dbReference>
<evidence type="ECO:0000313" key="13">
    <source>
        <dbReference type="EMBL" id="CAK9878350.1"/>
    </source>
</evidence>
<feature type="region of interest" description="Disordered" evidence="10">
    <location>
        <begin position="395"/>
        <end position="419"/>
    </location>
</feature>
<dbReference type="Pfam" id="PF12169">
    <property type="entry name" value="DNA_pol3_gamma3"/>
    <property type="match status" value="1"/>
</dbReference>
<dbReference type="InterPro" id="IPR027417">
    <property type="entry name" value="P-loop_NTPase"/>
</dbReference>
<reference evidence="13" key="1">
    <citation type="submission" date="2024-03" db="EMBL/GenBank/DDBJ databases">
        <authorList>
            <consortium name="ELIXIR-Norway"/>
            <consortium name="Elixir Norway"/>
        </authorList>
    </citation>
    <scope>NUCLEOTIDE SEQUENCE</scope>
</reference>
<feature type="region of interest" description="Disordered" evidence="10">
    <location>
        <begin position="1008"/>
        <end position="1083"/>
    </location>
</feature>
<evidence type="ECO:0000256" key="6">
    <source>
        <dbReference type="ARBA" id="ARBA00022741"/>
    </source>
</evidence>
<feature type="region of interest" description="Disordered" evidence="10">
    <location>
        <begin position="347"/>
        <end position="367"/>
    </location>
</feature>
<feature type="compositionally biased region" description="Polar residues" evidence="10">
    <location>
        <begin position="1049"/>
        <end position="1058"/>
    </location>
</feature>
<feature type="compositionally biased region" description="Basic residues" evidence="10">
    <location>
        <begin position="218"/>
        <end position="230"/>
    </location>
</feature>
<feature type="compositionally biased region" description="Low complexity" evidence="10">
    <location>
        <begin position="63"/>
        <end position="73"/>
    </location>
</feature>
<dbReference type="NCBIfam" id="TIGR02397">
    <property type="entry name" value="dnaX_nterm"/>
    <property type="match status" value="1"/>
</dbReference>
<feature type="region of interest" description="Disordered" evidence="10">
    <location>
        <begin position="1"/>
        <end position="30"/>
    </location>
</feature>
<dbReference type="Pfam" id="PF13177">
    <property type="entry name" value="DNA_pol3_delta2"/>
    <property type="match status" value="1"/>
</dbReference>
<accession>A0ABP1BQL8</accession>
<dbReference type="PANTHER" id="PTHR11669">
    <property type="entry name" value="REPLICATION FACTOR C / DNA POLYMERASE III GAMMA-TAU SUBUNIT"/>
    <property type="match status" value="1"/>
</dbReference>
<feature type="compositionally biased region" description="Basic and acidic residues" evidence="10">
    <location>
        <begin position="1"/>
        <end position="11"/>
    </location>
</feature>
<dbReference type="InterPro" id="IPR045085">
    <property type="entry name" value="HLD_clamp_pol_III_gamma_tau"/>
</dbReference>
<dbReference type="EMBL" id="OZ023707">
    <property type="protein sequence ID" value="CAK9878350.1"/>
    <property type="molecule type" value="Genomic_DNA"/>
</dbReference>
<organism evidence="13 14">
    <name type="scientific">Sphagnum jensenii</name>
    <dbReference type="NCBI Taxonomy" id="128206"/>
    <lineage>
        <taxon>Eukaryota</taxon>
        <taxon>Viridiplantae</taxon>
        <taxon>Streptophyta</taxon>
        <taxon>Embryophyta</taxon>
        <taxon>Bryophyta</taxon>
        <taxon>Sphagnophytina</taxon>
        <taxon>Sphagnopsida</taxon>
        <taxon>Sphagnales</taxon>
        <taxon>Sphagnaceae</taxon>
        <taxon>Sphagnum</taxon>
    </lineage>
</organism>
<dbReference type="Pfam" id="PF23007">
    <property type="entry name" value="DnaA_N-like_STI"/>
    <property type="match status" value="1"/>
</dbReference>
<sequence length="1148" mass="127511">MSINSRTEKKVATAASFQQEGEEEEEEEEGKKILKHLEKHLHVTNCIHISNHLHMQKKKRRNTSFSSPTTTTTMLDSGRKAASSSSPHELPLIRELTAVKKKVKALRDPPATAYSSPNIYETEVDFTDNRAGRGGQRGDGVLQPQLLAGRRIATQRNRLRHDDGSGVCSAKSTPTATTNCTWVDGPDDDDDDDGEAEEMGTRRRRTRGFVGDQEDDHHHHHQSPQWRRHQQLQYKGGGEEGCSNSSRLGRRRGMKASRCAEGGSSLEDDTDKNTESPEAAAAATAPHPPPHDALELSEMIPQQQQQGCGIPWYQSRVHKGKKGKRLLDFAGMGFTCAFPEAMMKKKVMDSKKQQQQASRNNGLGGSLRIEKSPSACDLLSDSGLTCSSGRAKAHNNIRHQDDGNGVGYSKASPSEEQYDDSLSGETLMHQSLSHKYRPKSFKDLVGQTLVVKALTTAITKGKIAPLYLFAGPHGTGKTSTARIFAAAVICHNTEPHRRPCGLCRECTTLTLNNTSSSSSHYVKEIDASNLELDHMRSVLHRMSLLSHSNSHHHHHHRVFIVECCEALSAEAWNAFLKFLDDPPRNMVFILITSDLEHLPLAATSRCQKFSFGRLKEMEIVTRLQFLATKDALEVDEAALSLIAARANGSLHDAETTLDQLSLLDRRVSLAMVEELVGLVSDKKLLELLDFALSANTTNTVRCLRELLDSGVDALSLVAQLASLITNILAGTSDVHSEMKGFSKRNYSKKEQQQRLRQALKVLAESEKQLRVSNDRPTWLTAALLQFAPDRSYLPSSVDTSMTPSPIAFDTFEKITAAEAYTPRIQTSGDWILDTQKSQSLHQVELEDVWVKVLHGCRSNVLRQLLQAHGTLISLYNSYAVSHVEFQHVEQKARAERLRSSTCHAFQMALGCPVELKLSLSCPPTTVTEDSKTLHTMESTADSEAAAGPSNTTVHIFTENSCSLSARQMQEALLGDQQQRQLAKKNQQHHGGLVGHTCIMNPDYVDQSQIGRHQGRGCSPALENNPSEEVPQDVLEVMSRQKFRQKASHKSSTATTQPNGDLEKSDESCTQTKSKQEKAAKYKSSEFKGIISIEQETLKLQSRIKSSRRPLCWKSSPPRKLKGKPNHRRSQRRVAFFLRMVPCTRSRIK</sequence>
<feature type="region of interest" description="Disordered" evidence="10">
    <location>
        <begin position="159"/>
        <end position="294"/>
    </location>
</feature>
<feature type="compositionally biased region" description="Polar residues" evidence="10">
    <location>
        <begin position="170"/>
        <end position="181"/>
    </location>
</feature>
<proteinExistence type="inferred from homology"/>
<dbReference type="SUPFAM" id="SSF52540">
    <property type="entry name" value="P-loop containing nucleoside triphosphate hydrolases"/>
    <property type="match status" value="1"/>
</dbReference>
<dbReference type="InterPro" id="IPR012763">
    <property type="entry name" value="DNA_pol_III_sug/sutau_N"/>
</dbReference>